<organism evidence="1 2">
    <name type="scientific">Deinococcus carri</name>
    <dbReference type="NCBI Taxonomy" id="1211323"/>
    <lineage>
        <taxon>Bacteria</taxon>
        <taxon>Thermotogati</taxon>
        <taxon>Deinococcota</taxon>
        <taxon>Deinococci</taxon>
        <taxon>Deinococcales</taxon>
        <taxon>Deinococcaceae</taxon>
        <taxon>Deinococcus</taxon>
    </lineage>
</organism>
<protein>
    <recommendedName>
        <fullName evidence="3">Transposase</fullName>
    </recommendedName>
</protein>
<sequence>MTEDAEPIYPHTTQSMRTKIRTFNLALIRQQVSFHRLNLGS</sequence>
<name>A0ABP9WAB5_9DEIO</name>
<evidence type="ECO:0000313" key="1">
    <source>
        <dbReference type="EMBL" id="GAA5514291.1"/>
    </source>
</evidence>
<gene>
    <name evidence="1" type="ORF">Dcar01_03046</name>
</gene>
<keyword evidence="2" id="KW-1185">Reference proteome</keyword>
<evidence type="ECO:0000313" key="2">
    <source>
        <dbReference type="Proteomes" id="UP001401887"/>
    </source>
</evidence>
<evidence type="ECO:0008006" key="3">
    <source>
        <dbReference type="Google" id="ProtNLM"/>
    </source>
</evidence>
<comment type="caution">
    <text evidence="1">The sequence shown here is derived from an EMBL/GenBank/DDBJ whole genome shotgun (WGS) entry which is preliminary data.</text>
</comment>
<accession>A0ABP9WAB5</accession>
<reference evidence="1 2" key="1">
    <citation type="submission" date="2024-02" db="EMBL/GenBank/DDBJ databases">
        <title>Deinococcus carri NBRC 110142.</title>
        <authorList>
            <person name="Ichikawa N."/>
            <person name="Katano-Makiyama Y."/>
            <person name="Hidaka K."/>
        </authorList>
    </citation>
    <scope>NUCLEOTIDE SEQUENCE [LARGE SCALE GENOMIC DNA]</scope>
    <source>
        <strain evidence="1 2">NBRC 110142</strain>
    </source>
</reference>
<dbReference type="EMBL" id="BAABRP010000015">
    <property type="protein sequence ID" value="GAA5514291.1"/>
    <property type="molecule type" value="Genomic_DNA"/>
</dbReference>
<dbReference type="Proteomes" id="UP001401887">
    <property type="component" value="Unassembled WGS sequence"/>
</dbReference>
<proteinExistence type="predicted"/>